<dbReference type="RefSeq" id="XP_024946285.1">
    <property type="nucleotide sequence ID" value="XM_025090517.1"/>
</dbReference>
<evidence type="ECO:0000313" key="3">
    <source>
        <dbReference type="Proteomes" id="UP000694920"/>
    </source>
</evidence>
<accession>A0AAJ7RSG9</accession>
<feature type="region of interest" description="Disordered" evidence="2">
    <location>
        <begin position="136"/>
        <end position="231"/>
    </location>
</feature>
<dbReference type="PANTHER" id="PTHR23325:SF1">
    <property type="entry name" value="SERUM RESPONSE FACTOR-BINDING PROTEIN 1"/>
    <property type="match status" value="1"/>
</dbReference>
<feature type="compositionally biased region" description="Basic and acidic residues" evidence="2">
    <location>
        <begin position="377"/>
        <end position="398"/>
    </location>
</feature>
<protein>
    <submittedName>
        <fullName evidence="4 5">Serum response factor-binding protein 1 isoform X1</fullName>
    </submittedName>
</protein>
<evidence type="ECO:0000256" key="2">
    <source>
        <dbReference type="SAM" id="MobiDB-lite"/>
    </source>
</evidence>
<evidence type="ECO:0000313" key="4">
    <source>
        <dbReference type="RefSeq" id="XP_015606646.1"/>
    </source>
</evidence>
<feature type="compositionally biased region" description="Basic and acidic residues" evidence="2">
    <location>
        <begin position="335"/>
        <end position="348"/>
    </location>
</feature>
<reference evidence="4 5" key="1">
    <citation type="submission" date="2025-04" db="UniProtKB">
        <authorList>
            <consortium name="RefSeq"/>
        </authorList>
    </citation>
    <scope>IDENTIFICATION</scope>
</reference>
<organism evidence="3 5">
    <name type="scientific">Cephus cinctus</name>
    <name type="common">Wheat stem sawfly</name>
    <dbReference type="NCBI Taxonomy" id="211228"/>
    <lineage>
        <taxon>Eukaryota</taxon>
        <taxon>Metazoa</taxon>
        <taxon>Ecdysozoa</taxon>
        <taxon>Arthropoda</taxon>
        <taxon>Hexapoda</taxon>
        <taxon>Insecta</taxon>
        <taxon>Pterygota</taxon>
        <taxon>Neoptera</taxon>
        <taxon>Endopterygota</taxon>
        <taxon>Hymenoptera</taxon>
        <taxon>Cephoidea</taxon>
        <taxon>Cephidae</taxon>
        <taxon>Cephus</taxon>
    </lineage>
</organism>
<evidence type="ECO:0000256" key="1">
    <source>
        <dbReference type="SAM" id="Coils"/>
    </source>
</evidence>
<dbReference type="AlphaFoldDB" id="A0AAJ7RSG9"/>
<dbReference type="GeneID" id="107273212"/>
<dbReference type="GO" id="GO:0030490">
    <property type="term" value="P:maturation of SSU-rRNA"/>
    <property type="evidence" value="ECO:0007669"/>
    <property type="project" value="TreeGrafter"/>
</dbReference>
<feature type="region of interest" description="Disordered" evidence="2">
    <location>
        <begin position="326"/>
        <end position="432"/>
    </location>
</feature>
<feature type="compositionally biased region" description="Acidic residues" evidence="2">
    <location>
        <begin position="161"/>
        <end position="175"/>
    </location>
</feature>
<dbReference type="InterPro" id="IPR037393">
    <property type="entry name" value="Bud22/SRFB1"/>
</dbReference>
<feature type="compositionally biased region" description="Basic and acidic residues" evidence="2">
    <location>
        <begin position="193"/>
        <end position="206"/>
    </location>
</feature>
<feature type="compositionally biased region" description="Polar residues" evidence="2">
    <location>
        <begin position="148"/>
        <end position="158"/>
    </location>
</feature>
<dbReference type="GO" id="GO:0005634">
    <property type="term" value="C:nucleus"/>
    <property type="evidence" value="ECO:0007669"/>
    <property type="project" value="TreeGrafter"/>
</dbReference>
<dbReference type="GO" id="GO:0030686">
    <property type="term" value="C:90S preribosome"/>
    <property type="evidence" value="ECO:0007669"/>
    <property type="project" value="TreeGrafter"/>
</dbReference>
<dbReference type="KEGG" id="ccin:107273212"/>
<dbReference type="RefSeq" id="XP_015606646.1">
    <property type="nucleotide sequence ID" value="XM_015751160.2"/>
</dbReference>
<dbReference type="Proteomes" id="UP000694920">
    <property type="component" value="Unplaced"/>
</dbReference>
<sequence length="457" mass="52410">MSKIEINNELVLMRHLVRQARVNVIRKLVREAKTLRAKRGTEMQQNKYKRKADRLTEEVLAAKKLKDDDISKFVITNKKSLQDVLTDQTSDASTRIMVKLGNYKSLAERVATIKEKFPNYEEHLGPGRKKMVKLQRKAKKQGEKADQSNELQLGSNRETMIDSDTEDNNVEESEVFENPHIKSFDSVTEDSTIDEHVTRDKVKNDTDSDDDEVSLKCDSEPGSILRIQPTKKSVKQKNTIIKVDKNEKPTIKKKSDTKVDAPKIISKEATVKRFTELLKEEDSGKNSTEEISNELKEGKFKIEKEVDPFFMTDEGDTEYMSVVVPKITPLEENEEGGKYENSDNDMGKKFSKGTFFTNLDRSNGKREYSKNNGSGNWRHELPQKRPGRDFTLKTKPRNDLGSAKKVRTEFSDQSQNRSEKVANSDDRNLHPSWVAKKKQQELLKQGFQGQKIVFADD</sequence>
<keyword evidence="1" id="KW-0175">Coiled coil</keyword>
<gene>
    <name evidence="4 5" type="primary">LOC107273212</name>
</gene>
<feature type="compositionally biased region" description="Basic and acidic residues" evidence="2">
    <location>
        <begin position="417"/>
        <end position="429"/>
    </location>
</feature>
<proteinExistence type="predicted"/>
<keyword evidence="3" id="KW-1185">Reference proteome</keyword>
<dbReference type="PANTHER" id="PTHR23325">
    <property type="entry name" value="SERUM RESPONSE FACTOR-BINDING"/>
    <property type="match status" value="1"/>
</dbReference>
<evidence type="ECO:0000313" key="5">
    <source>
        <dbReference type="RefSeq" id="XP_024946285.1"/>
    </source>
</evidence>
<name>A0AAJ7RSG9_CEPCN</name>
<feature type="coiled-coil region" evidence="1">
    <location>
        <begin position="38"/>
        <end position="65"/>
    </location>
</feature>